<dbReference type="EMBL" id="JHEG02000059">
    <property type="protein sequence ID" value="KIE07650.1"/>
    <property type="molecule type" value="Genomic_DNA"/>
</dbReference>
<proteinExistence type="predicted"/>
<evidence type="ECO:0000313" key="4">
    <source>
        <dbReference type="EMBL" id="KAF3888852.1"/>
    </source>
</evidence>
<dbReference type="EMBL" id="JHEG04000001">
    <property type="protein sequence ID" value="KAF3888852.1"/>
    <property type="molecule type" value="Genomic_DNA"/>
</dbReference>
<keyword evidence="1 2" id="KW-0129">CBS domain</keyword>
<dbReference type="AlphaFoldDB" id="A0A0C1R5K9"/>
<dbReference type="SMART" id="SM00116">
    <property type="entry name" value="CBS"/>
    <property type="match status" value="2"/>
</dbReference>
<name>A0A0C1R5K9_9CYAN</name>
<protein>
    <submittedName>
        <fullName evidence="4">CBS domain-containing protein</fullName>
    </submittedName>
    <submittedName>
        <fullName evidence="5">Phosphoribulokinase</fullName>
    </submittedName>
</protein>
<evidence type="ECO:0000313" key="6">
    <source>
        <dbReference type="Proteomes" id="UP000029738"/>
    </source>
</evidence>
<sequence length="155" mass="17063">MPKTVADVMSHNPIVVRPETPLKEAIQILAERRISGLPVTDDSGKLVGIISETDLMWQETGVTPPAYIMFLDSVIYLQNPANYERDLHKALGQTVGEVMSHNPITISPDKTVTEAARLMHDRNIHRLPVLDSEGQVVGILTRGDIIRAMAASQES</sequence>
<keyword evidence="6" id="KW-1185">Reference proteome</keyword>
<evidence type="ECO:0000256" key="1">
    <source>
        <dbReference type="ARBA" id="ARBA00023122"/>
    </source>
</evidence>
<dbReference type="PANTHER" id="PTHR43080">
    <property type="entry name" value="CBS DOMAIN-CONTAINING PROTEIN CBSX3, MITOCHONDRIAL"/>
    <property type="match status" value="1"/>
</dbReference>
<dbReference type="InterPro" id="IPR046342">
    <property type="entry name" value="CBS_dom_sf"/>
</dbReference>
<gene>
    <name evidence="5" type="ORF">DA73_0242215</name>
    <name evidence="4" type="ORF">DA73_0400027730</name>
</gene>
<keyword evidence="5" id="KW-0418">Kinase</keyword>
<dbReference type="Proteomes" id="UP000029738">
    <property type="component" value="Unassembled WGS sequence"/>
</dbReference>
<feature type="domain" description="CBS" evidence="3">
    <location>
        <begin position="9"/>
        <end position="68"/>
    </location>
</feature>
<evidence type="ECO:0000259" key="3">
    <source>
        <dbReference type="PROSITE" id="PS51371"/>
    </source>
</evidence>
<dbReference type="CDD" id="cd04586">
    <property type="entry name" value="CBS_pair_BON_assoc"/>
    <property type="match status" value="1"/>
</dbReference>
<comment type="caution">
    <text evidence="5">The sequence shown here is derived from an EMBL/GenBank/DDBJ whole genome shotgun (WGS) entry which is preliminary data.</text>
</comment>
<dbReference type="RefSeq" id="WP_038087833.1">
    <property type="nucleotide sequence ID" value="NZ_JHEG04000001.1"/>
</dbReference>
<evidence type="ECO:0000313" key="5">
    <source>
        <dbReference type="EMBL" id="KIE07650.1"/>
    </source>
</evidence>
<reference evidence="5" key="1">
    <citation type="journal article" date="2015" name="Genome Announc.">
        <title>Draft Genome Sequence of Tolypothrix boutellei Strain VB521301.</title>
        <authorList>
            <person name="Chandrababunaidu M.M."/>
            <person name="Singh D."/>
            <person name="Sen D."/>
            <person name="Bhan S."/>
            <person name="Das S."/>
            <person name="Gupta A."/>
            <person name="Adhikary S.P."/>
            <person name="Tripathy S."/>
        </authorList>
    </citation>
    <scope>NUCLEOTIDE SEQUENCE</scope>
    <source>
        <strain evidence="5">VB521301</strain>
    </source>
</reference>
<keyword evidence="5" id="KW-0808">Transferase</keyword>
<dbReference type="OrthoDB" id="9790355at2"/>
<reference evidence="4" key="2">
    <citation type="submission" date="2019-11" db="EMBL/GenBank/DDBJ databases">
        <title>Improved Assembly of Tolypothrix boutellei genome.</title>
        <authorList>
            <person name="Sarangi A.N."/>
            <person name="Mukherjee M."/>
            <person name="Ghosh S."/>
            <person name="Singh D."/>
            <person name="Das A."/>
            <person name="Kant S."/>
            <person name="Prusty A."/>
            <person name="Tripathy S."/>
        </authorList>
    </citation>
    <scope>NUCLEOTIDE SEQUENCE</scope>
    <source>
        <strain evidence="4">VB521301</strain>
    </source>
</reference>
<dbReference type="PROSITE" id="PS51371">
    <property type="entry name" value="CBS"/>
    <property type="match status" value="2"/>
</dbReference>
<accession>A0A0C1R5K9</accession>
<dbReference type="Gene3D" id="3.10.580.10">
    <property type="entry name" value="CBS-domain"/>
    <property type="match status" value="1"/>
</dbReference>
<dbReference type="SUPFAM" id="SSF54631">
    <property type="entry name" value="CBS-domain pair"/>
    <property type="match status" value="1"/>
</dbReference>
<dbReference type="PANTHER" id="PTHR43080:SF26">
    <property type="entry name" value="REGULATORY PROTEIN"/>
    <property type="match status" value="1"/>
</dbReference>
<dbReference type="GO" id="GO:0016301">
    <property type="term" value="F:kinase activity"/>
    <property type="evidence" value="ECO:0007669"/>
    <property type="project" value="UniProtKB-KW"/>
</dbReference>
<feature type="domain" description="CBS" evidence="3">
    <location>
        <begin position="99"/>
        <end position="155"/>
    </location>
</feature>
<dbReference type="STRING" id="1479485.DA73_0242215"/>
<evidence type="ECO:0000256" key="2">
    <source>
        <dbReference type="PROSITE-ProRule" id="PRU00703"/>
    </source>
</evidence>
<organism evidence="5">
    <name type="scientific">Tolypothrix bouteillei VB521301</name>
    <dbReference type="NCBI Taxonomy" id="1479485"/>
    <lineage>
        <taxon>Bacteria</taxon>
        <taxon>Bacillati</taxon>
        <taxon>Cyanobacteriota</taxon>
        <taxon>Cyanophyceae</taxon>
        <taxon>Nostocales</taxon>
        <taxon>Tolypothrichaceae</taxon>
        <taxon>Tolypothrix</taxon>
    </lineage>
</organism>
<dbReference type="InterPro" id="IPR051257">
    <property type="entry name" value="Diverse_CBS-Domain"/>
</dbReference>
<dbReference type="Pfam" id="PF00571">
    <property type="entry name" value="CBS"/>
    <property type="match status" value="2"/>
</dbReference>
<dbReference type="InterPro" id="IPR000644">
    <property type="entry name" value="CBS_dom"/>
</dbReference>